<feature type="non-terminal residue" evidence="2">
    <location>
        <position position="1967"/>
    </location>
</feature>
<dbReference type="InterPro" id="IPR013783">
    <property type="entry name" value="Ig-like_fold"/>
</dbReference>
<dbReference type="PROSITE" id="PS50835">
    <property type="entry name" value="IG_LIKE"/>
    <property type="match status" value="1"/>
</dbReference>
<keyword evidence="3" id="KW-1185">Reference proteome</keyword>
<evidence type="ECO:0000313" key="3">
    <source>
        <dbReference type="Proteomes" id="UP001198901"/>
    </source>
</evidence>
<dbReference type="NCBIfam" id="NF038133">
    <property type="entry name" value="choice_anch_L"/>
    <property type="match status" value="1"/>
</dbReference>
<gene>
    <name evidence="2" type="ORF">LBU54_14910</name>
</gene>
<name>A0ABS7XV40_9FLAO</name>
<dbReference type="InterPro" id="IPR007110">
    <property type="entry name" value="Ig-like_dom"/>
</dbReference>
<dbReference type="Gene3D" id="2.60.40.10">
    <property type="entry name" value="Immunoglobulins"/>
    <property type="match status" value="1"/>
</dbReference>
<dbReference type="RefSeq" id="WP_224531867.1">
    <property type="nucleotide sequence ID" value="NZ_JAIUJR010000017.1"/>
</dbReference>
<evidence type="ECO:0000313" key="2">
    <source>
        <dbReference type="EMBL" id="MCA0133885.1"/>
    </source>
</evidence>
<organism evidence="2 3">
    <name type="scientific">Winogradskyella alexanderae</name>
    <dbReference type="NCBI Taxonomy" id="2877123"/>
    <lineage>
        <taxon>Bacteria</taxon>
        <taxon>Pseudomonadati</taxon>
        <taxon>Bacteroidota</taxon>
        <taxon>Flavobacteriia</taxon>
        <taxon>Flavobacteriales</taxon>
        <taxon>Flavobacteriaceae</taxon>
        <taxon>Winogradskyella</taxon>
    </lineage>
</organism>
<dbReference type="Proteomes" id="UP001198901">
    <property type="component" value="Unassembled WGS sequence"/>
</dbReference>
<accession>A0ABS7XV40</accession>
<comment type="caution">
    <text evidence="2">The sequence shown here is derived from an EMBL/GenBank/DDBJ whole genome shotgun (WGS) entry which is preliminary data.</text>
</comment>
<reference evidence="3" key="1">
    <citation type="submission" date="2023-07" db="EMBL/GenBank/DDBJ databases">
        <authorList>
            <person name="Yue Y."/>
        </authorList>
    </citation>
    <scope>NUCLEOTIDE SEQUENCE [LARGE SCALE GENOMIC DNA]</scope>
    <source>
        <strain evidence="3">D23</strain>
    </source>
</reference>
<sequence length="1967" mass="219867">MLKKRTIPFLMGFYCVLFSYGQQITTDDSIPLEQLISNNFGQNCVEISNISSSVNGEINGFSSYGFFERGNSNFPFENGIVLTTGNVLSAGNSINTNPLNEGDDNWGTDTDLENALGISNTLNATSIDFNFVSVANQIEFNYILASEEYQQEYPCFYSDGFAFLIREAGSNEAYSNIALIPGTNIPVNTSTIHEQILGAAGCPAENETYFEGYNVGDTNYNGRTVVLTATATIIPNVEYEIKLVIADQTDQNFDSAVFIEGNSFNASVDLGPDITTCGDSVILNGNINNPQATYQWYQNGAILNGATDSNYEVTESGNYSVEITIQLNQTSCVIGDSVDITLSSEQEVSNVSDFILCDDDSNDGIESFDLESKYYEVLSTVPPSNYNISYHLNEADAQNNQNSILSPFQNTSSPQQIFVRIEDTINGCLAFSSFNLIVNPKPEVVEPEPIIVCPDPTLDGYTFIDLTVANDQITNGNTNLYVTYHYSQPEADNGWNPIFSPYLNFNSSESLFVRVYDASTGCFSTTTIDVQFQESPAINTDNQWINACEQDFDGFETFDLTSVVSNILQGLTGLEVSFHEYYYDAIAGVNEIANPETYENIVPNFQLIYVRVLDPSTGCFTITQIELHSNIIQTTFDIEAYVVCDDPSNDGMEEFDLIAVENDLEDGYDEFETTFYLTQEDRDNEENAIDENVPFVVTNNGTEIYATVVSDVCVEYVTITLEIAPALSLQPQTADYCDENTDGFTTLVMDTFNSVSSQGVQAANVKYYYTEEDALNDVNDLPDYVYNSTNPQLFYIRVTNSQTGCYDVTTLEVNIVSAPQIMYPNPIIVCDDNDDGITTVNLEDKISELTTEIDTSEITFYNDYYNAINSENEILDPSQFTTSTTYIYARIENETTGCYSLSGFYVYVNTIPEFIPITNFENCEADISGVADFYFYLKDNEILNGQPDKQVLYYETEEDAENGTNPINKYAAYQNTSSPQTIYVRVENITDSSCYGTSSFELEVGSLPIFNPANDIFVCDDISNDGFVTVDLSTTIDEMILGSPETLEITFYTSAYDANNSINEVPLEYTNSVNPQQLFARVDNGNYCYGISAFAINIISAPIVNMPSPVERCDDDYDGILTWDLTISEIEILDVRQDNIEVSYFTSLVDAEADLNAISDPENFDNTSSPQTVYVKVNNTISDCFVTLPLELTVNTLPVINDFEFVEICDNIDQSFDLSTIDDLIIDDFNDISISYHNNQSDADNDLNPLDLNYIYTQSSHTIIVRVEYQTTGCFVTYPFQLIINPLPIAHPVSNLETCDDVTNDEFEIFDLLSQNQFVLQNQDPSVFIVTYHSTLEDANNGGSVLEDSYNSENNETIFVRVTNSITGCYDITQFDTIVYPAPSNVSPINICDNDYDGLNTFNLTTSESELYPNIPDNIIITYFESVENLESDINPINTPENYTNTSNPQTVYLKVLNTSANCYTVVDLELNTTLPPPINEFEIFEICDNPDSYFNLNEIETVISDDITNVIFTYFNSYSDAENNINALATDYTYGSVNDVIFVKIEDANTGCYYIYDFTLQINPLPIANPLDNIEVCDDVSNDNIEVFNLNPQTPIILGDQDPNLFTVTYHTNYSDATNNENAIETNHSASSNQEIIARIENNETGCFSLTDFLLIINPHPFVPQPIINCDDNYDGITTFDLTIAESQLFEINNPNNVISYFESIQDLENNTNTITNPENFVNSSYPQTVYIKVFNSVANCYTFVPLELNVFLPPAINNFQSYEICENEDNYFNLNTINDIIVDVDFNVLFSYFATESDAQANVNSLNSDYNYSSNSDIVYARVEFSTTHCYYVYPFVLNVLPNPEVTQPDNIEFCDDDFDGLLEVDISQQTAPILGNLDSNNYSVTYFNSVGEATQGVNAIQEIVSYFAFNNEVIIARLENNLTGCFDLVQFSIIIHPLPEIDIPDQVICLDNLPLIVSANTNFG</sequence>
<dbReference type="EMBL" id="JAIUJR010000017">
    <property type="protein sequence ID" value="MCA0133885.1"/>
    <property type="molecule type" value="Genomic_DNA"/>
</dbReference>
<proteinExistence type="predicted"/>
<feature type="domain" description="Ig-like" evidence="1">
    <location>
        <begin position="235"/>
        <end position="349"/>
    </location>
</feature>
<evidence type="ECO:0000259" key="1">
    <source>
        <dbReference type="PROSITE" id="PS50835"/>
    </source>
</evidence>
<protein>
    <submittedName>
        <fullName evidence="2">Choice-of-anchor L domain-containing protein</fullName>
    </submittedName>
</protein>
<dbReference type="InterPro" id="IPR049804">
    <property type="entry name" value="Choice_anch_L"/>
</dbReference>